<evidence type="ECO:0000313" key="3">
    <source>
        <dbReference type="Proteomes" id="UP000692954"/>
    </source>
</evidence>
<keyword evidence="1" id="KW-0175">Coiled coil</keyword>
<reference evidence="2" key="1">
    <citation type="submission" date="2021-01" db="EMBL/GenBank/DDBJ databases">
        <authorList>
            <consortium name="Genoscope - CEA"/>
            <person name="William W."/>
        </authorList>
    </citation>
    <scope>NUCLEOTIDE SEQUENCE</scope>
</reference>
<gene>
    <name evidence="2" type="ORF">PSON_ATCC_30995.1.T0730148</name>
</gene>
<evidence type="ECO:0000256" key="1">
    <source>
        <dbReference type="SAM" id="Coils"/>
    </source>
</evidence>
<feature type="coiled-coil region" evidence="1">
    <location>
        <begin position="345"/>
        <end position="512"/>
    </location>
</feature>
<proteinExistence type="predicted"/>
<accession>A0A8S1PAQ5</accession>
<feature type="coiled-coil region" evidence="1">
    <location>
        <begin position="711"/>
        <end position="753"/>
    </location>
</feature>
<sequence length="902" mass="107850">MNESVELFENNNKLLIEEEQKQLLLHQIAELRINNQQLIQEIKDLQTTALEHNEHLQTKNTEIAELKLIIHEHKQQIRKAEDIIQQLKQQILDFEYNIFEKDETMQKSLCILRVELAENIKKFELKKQQLELQLKESRNHVAVQKQQINTLLLNCISTNLEDIKTQIENEQNKHLQSEIQLLQESYDQLLLEQEQSELKDNQKIQQIKTDALQYQQNLVQIQLLKESLNQNAQDMLYQDELIQKNQITISNLEETISKLNEKYTQLQKKFYKSQLVVNEMKHKIQDLMLLQQNDKTIILQQQNQINQTKKDLGKFRYQRDSLIEVQSKLLKSQYLEEEIPIKKQLDVKQNEIQQLHNDLNLKKDELVQEQQLHYKSQQQILELKTQQSNLEQKQNQVQEELQQLNLIIKQKQNQILDQIQQIQDLKSENQELRLKMSQFDEETTVIIKKFNQEIQILKHSYESYEQSYEQLETINQTLNDKLNIQNEFLQKNQQLRQENNQQQIIIQELQCQLSQQSQTQMQNQFQQTILITKTISIQTDLIIERQVIQNDEDKLRDVENTINFIINNLDTMKEKINLNQSNINELLSFKQMISNLILKQQQGSQDNEQCQESTQIHTPRSQELKKENKEIEYLTQQIQTLELQQIEKISKINELQLQLQKQEQQIENLKFKETEKNLLDIIVTDRHQQCQCKLQQEFNKYKFDIQSYDQIKQLESLNLEMKIKLEALQDIAKENLRLRKKIATMENQDMKQSQTSPQKLLSNKITLKTFQTNSTQKSIDKKRSNIIDQCYHSNQKSLNQQLIESDTIQSRRNFEILKKYIEEQKIKLQQREDLMKQSIVLLNNLSNDLKKKLNLINSEEQTKKKQVITFIEKAQFQVDFIMKRLLQYRNTDHISPNRLGTD</sequence>
<feature type="coiled-coil region" evidence="1">
    <location>
        <begin position="21"/>
        <end position="269"/>
    </location>
</feature>
<organism evidence="2 3">
    <name type="scientific">Paramecium sonneborni</name>
    <dbReference type="NCBI Taxonomy" id="65129"/>
    <lineage>
        <taxon>Eukaryota</taxon>
        <taxon>Sar</taxon>
        <taxon>Alveolata</taxon>
        <taxon>Ciliophora</taxon>
        <taxon>Intramacronucleata</taxon>
        <taxon>Oligohymenophorea</taxon>
        <taxon>Peniculida</taxon>
        <taxon>Parameciidae</taxon>
        <taxon>Paramecium</taxon>
    </lineage>
</organism>
<evidence type="ECO:0000313" key="2">
    <source>
        <dbReference type="EMBL" id="CAD8100242.1"/>
    </source>
</evidence>
<dbReference type="EMBL" id="CAJJDN010000073">
    <property type="protein sequence ID" value="CAD8100242.1"/>
    <property type="molecule type" value="Genomic_DNA"/>
</dbReference>
<comment type="caution">
    <text evidence="2">The sequence shown here is derived from an EMBL/GenBank/DDBJ whole genome shotgun (WGS) entry which is preliminary data.</text>
</comment>
<keyword evidence="3" id="KW-1185">Reference proteome</keyword>
<dbReference type="Proteomes" id="UP000692954">
    <property type="component" value="Unassembled WGS sequence"/>
</dbReference>
<dbReference type="AlphaFoldDB" id="A0A8S1PAQ5"/>
<name>A0A8S1PAQ5_9CILI</name>
<feature type="coiled-coil region" evidence="1">
    <location>
        <begin position="624"/>
        <end position="672"/>
    </location>
</feature>
<dbReference type="OrthoDB" id="304989at2759"/>
<protein>
    <submittedName>
        <fullName evidence="2">Uncharacterized protein</fullName>
    </submittedName>
</protein>
<feature type="coiled-coil region" evidence="1">
    <location>
        <begin position="548"/>
        <end position="575"/>
    </location>
</feature>